<dbReference type="AlphaFoldDB" id="A0A1E3GT19"/>
<feature type="transmembrane region" description="Helical" evidence="1">
    <location>
        <begin position="52"/>
        <end position="74"/>
    </location>
</feature>
<sequence length="81" mass="9625">MTLENLTFVLGWATVLNYLVLTLWFIVYAFGNESIYRLHSRWFALSREQFSQLHYCGMMFYKLAIFLFLLAPYIGLKFVPS</sequence>
<accession>A0A1E3GT19</accession>
<reference evidence="3 4" key="1">
    <citation type="submission" date="2016-07" db="EMBL/GenBank/DDBJ databases">
        <title>Draft Genome Sequence of Methylophaga muralis Bur 1.</title>
        <authorList>
            <person name="Vasilenko O.V."/>
            <person name="Doronina N.V."/>
            <person name="Shmareva M.N."/>
            <person name="Tarlachkov S.V."/>
            <person name="Mustakhimov I."/>
            <person name="Trotsenko Y.A."/>
        </authorList>
    </citation>
    <scope>NUCLEOTIDE SEQUENCE [LARGE SCALE GENOMIC DNA]</scope>
    <source>
        <strain evidence="3 4">Bur 1</strain>
    </source>
</reference>
<evidence type="ECO:0000259" key="2">
    <source>
        <dbReference type="Pfam" id="PF21742"/>
    </source>
</evidence>
<protein>
    <recommendedName>
        <fullName evidence="2">DUF6868 domain-containing protein</fullName>
    </recommendedName>
</protein>
<dbReference type="Pfam" id="PF21742">
    <property type="entry name" value="DUF6868"/>
    <property type="match status" value="1"/>
</dbReference>
<evidence type="ECO:0000256" key="1">
    <source>
        <dbReference type="SAM" id="Phobius"/>
    </source>
</evidence>
<dbReference type="RefSeq" id="WP_069295662.1">
    <property type="nucleotide sequence ID" value="NZ_MCRI01000009.1"/>
</dbReference>
<name>A0A1E3GT19_9GAMM</name>
<dbReference type="STRING" id="291169.A9E74_01157"/>
<keyword evidence="1" id="KW-0472">Membrane</keyword>
<dbReference type="Proteomes" id="UP000094379">
    <property type="component" value="Unassembled WGS sequence"/>
</dbReference>
<keyword evidence="1" id="KW-1133">Transmembrane helix</keyword>
<feature type="transmembrane region" description="Helical" evidence="1">
    <location>
        <begin position="6"/>
        <end position="31"/>
    </location>
</feature>
<feature type="domain" description="DUF6868" evidence="2">
    <location>
        <begin position="1"/>
        <end position="79"/>
    </location>
</feature>
<gene>
    <name evidence="3" type="ORF">A9E74_01157</name>
</gene>
<keyword evidence="4" id="KW-1185">Reference proteome</keyword>
<evidence type="ECO:0000313" key="4">
    <source>
        <dbReference type="Proteomes" id="UP000094379"/>
    </source>
</evidence>
<dbReference type="InterPro" id="IPR049220">
    <property type="entry name" value="DUF6868"/>
</dbReference>
<comment type="caution">
    <text evidence="3">The sequence shown here is derived from an EMBL/GenBank/DDBJ whole genome shotgun (WGS) entry which is preliminary data.</text>
</comment>
<dbReference type="EMBL" id="MCRI01000009">
    <property type="protein sequence ID" value="ODN67085.1"/>
    <property type="molecule type" value="Genomic_DNA"/>
</dbReference>
<evidence type="ECO:0000313" key="3">
    <source>
        <dbReference type="EMBL" id="ODN67085.1"/>
    </source>
</evidence>
<keyword evidence="1" id="KW-0812">Transmembrane</keyword>
<organism evidence="3 4">
    <name type="scientific">Methylophaga muralis</name>
    <dbReference type="NCBI Taxonomy" id="291169"/>
    <lineage>
        <taxon>Bacteria</taxon>
        <taxon>Pseudomonadati</taxon>
        <taxon>Pseudomonadota</taxon>
        <taxon>Gammaproteobacteria</taxon>
        <taxon>Thiotrichales</taxon>
        <taxon>Piscirickettsiaceae</taxon>
        <taxon>Methylophaga</taxon>
    </lineage>
</organism>
<proteinExistence type="predicted"/>